<dbReference type="Proteomes" id="UP000189628">
    <property type="component" value="Plasmid unnamed"/>
</dbReference>
<keyword evidence="5" id="KW-0482">Metalloprotease</keyword>
<evidence type="ECO:0000313" key="8">
    <source>
        <dbReference type="Proteomes" id="UP000189628"/>
    </source>
</evidence>
<dbReference type="PANTHER" id="PTHR34858">
    <property type="entry name" value="CYSO-CYSTEINE PEPTIDASE"/>
    <property type="match status" value="1"/>
</dbReference>
<keyword evidence="4" id="KW-0862">Zinc</keyword>
<dbReference type="RefSeq" id="WP_013209965.1">
    <property type="nucleotide sequence ID" value="NZ_CP019912.1"/>
</dbReference>
<reference evidence="7 8" key="1">
    <citation type="submission" date="2017-02" db="EMBL/GenBank/DDBJ databases">
        <title>Blood Disease Bacterium A2-HR MARDI.</title>
        <authorList>
            <person name="Badrun R."/>
            <person name="Abu Bakar N."/>
            <person name="Laboh R."/>
        </authorList>
    </citation>
    <scope>NUCLEOTIDE SEQUENCE [LARGE SCALE GENOMIC DNA]</scope>
    <source>
        <strain evidence="7 8">A2-HR MARDI</strain>
        <plasmid evidence="8">Plasmid</plasmid>
    </source>
</reference>
<keyword evidence="2" id="KW-0479">Metal-binding</keyword>
<feature type="domain" description="MPN" evidence="6">
    <location>
        <begin position="2"/>
        <end position="125"/>
    </location>
</feature>
<dbReference type="SUPFAM" id="SSF102712">
    <property type="entry name" value="JAB1/MPN domain"/>
    <property type="match status" value="1"/>
</dbReference>
<dbReference type="Gene3D" id="3.40.140.10">
    <property type="entry name" value="Cytidine Deaminase, domain 2"/>
    <property type="match status" value="1"/>
</dbReference>
<evidence type="ECO:0000256" key="1">
    <source>
        <dbReference type="ARBA" id="ARBA00022670"/>
    </source>
</evidence>
<dbReference type="AlphaFoldDB" id="A0A1U9VN13"/>
<dbReference type="GO" id="GO:0008270">
    <property type="term" value="F:zinc ion binding"/>
    <property type="evidence" value="ECO:0007669"/>
    <property type="project" value="TreeGrafter"/>
</dbReference>
<dbReference type="PANTHER" id="PTHR34858:SF1">
    <property type="entry name" value="CYSO-CYSTEINE PEPTIDASE"/>
    <property type="match status" value="1"/>
</dbReference>
<evidence type="ECO:0000259" key="6">
    <source>
        <dbReference type="PROSITE" id="PS50249"/>
    </source>
</evidence>
<sequence length="151" mass="16810">MLTILCEFVDAILAQARRDHPVESCGVIAGPAGSDCPMRLIPMRNAAQSPDAFHFDPQEQLQVWRTMEARGEEPIVLYHSHTSTSAYPSRDDVRFAAEPQAHYLIVSTAPACQQTVRSFRIADGKAVEETIRTVERYNDVPIRSPSLKEAS</sequence>
<gene>
    <name evidence="7" type="ORF">B0B51_19510</name>
</gene>
<evidence type="ECO:0000313" key="7">
    <source>
        <dbReference type="EMBL" id="AQW32078.1"/>
    </source>
</evidence>
<keyword evidence="3" id="KW-0378">Hydrolase</keyword>
<dbReference type="GO" id="GO:0006508">
    <property type="term" value="P:proteolysis"/>
    <property type="evidence" value="ECO:0007669"/>
    <property type="project" value="UniProtKB-KW"/>
</dbReference>
<evidence type="ECO:0000256" key="2">
    <source>
        <dbReference type="ARBA" id="ARBA00022723"/>
    </source>
</evidence>
<evidence type="ECO:0000256" key="5">
    <source>
        <dbReference type="ARBA" id="ARBA00023049"/>
    </source>
</evidence>
<organism evidence="7 8">
    <name type="scientific">blood disease bacterium A2-HR MARDI</name>
    <dbReference type="NCBI Taxonomy" id="1944648"/>
    <lineage>
        <taxon>Bacteria</taxon>
        <taxon>Pseudomonadati</taxon>
        <taxon>Pseudomonadota</taxon>
        <taxon>Betaproteobacteria</taxon>
        <taxon>Burkholderiales</taxon>
        <taxon>Burkholderiaceae</taxon>
        <taxon>Ralstonia</taxon>
        <taxon>Ralstonia solanacearum species complex</taxon>
    </lineage>
</organism>
<geneLocation type="plasmid" evidence="7">
    <name>unnamed</name>
</geneLocation>
<dbReference type="SMART" id="SM00232">
    <property type="entry name" value="JAB_MPN"/>
    <property type="match status" value="1"/>
</dbReference>
<protein>
    <submittedName>
        <fullName evidence="7">Peptidase</fullName>
    </submittedName>
</protein>
<dbReference type="InterPro" id="IPR037518">
    <property type="entry name" value="MPN"/>
</dbReference>
<dbReference type="InterPro" id="IPR028090">
    <property type="entry name" value="JAB_dom_prok"/>
</dbReference>
<dbReference type="CDD" id="cd08070">
    <property type="entry name" value="MPN_like"/>
    <property type="match status" value="1"/>
</dbReference>
<dbReference type="GO" id="GO:0008235">
    <property type="term" value="F:metalloexopeptidase activity"/>
    <property type="evidence" value="ECO:0007669"/>
    <property type="project" value="TreeGrafter"/>
</dbReference>
<keyword evidence="1" id="KW-0645">Protease</keyword>
<dbReference type="Pfam" id="PF14464">
    <property type="entry name" value="Prok-JAB"/>
    <property type="match status" value="1"/>
</dbReference>
<dbReference type="InterPro" id="IPR051929">
    <property type="entry name" value="VirAsm_ModProt"/>
</dbReference>
<evidence type="ECO:0000256" key="4">
    <source>
        <dbReference type="ARBA" id="ARBA00022833"/>
    </source>
</evidence>
<evidence type="ECO:0000256" key="3">
    <source>
        <dbReference type="ARBA" id="ARBA00022801"/>
    </source>
</evidence>
<accession>A0A1U9VN13</accession>
<name>A0A1U9VN13_9RALS</name>
<keyword evidence="7" id="KW-0614">Plasmid</keyword>
<dbReference type="PROSITE" id="PS50249">
    <property type="entry name" value="MPN"/>
    <property type="match status" value="1"/>
</dbReference>
<dbReference type="EMBL" id="CP019912">
    <property type="protein sequence ID" value="AQW32078.1"/>
    <property type="molecule type" value="Genomic_DNA"/>
</dbReference>
<dbReference type="InterPro" id="IPR000555">
    <property type="entry name" value="JAMM/MPN+_dom"/>
</dbReference>
<proteinExistence type="predicted"/>